<protein>
    <submittedName>
        <fullName evidence="2">Uma2 family endonuclease</fullName>
    </submittedName>
</protein>
<dbReference type="SUPFAM" id="SSF52980">
    <property type="entry name" value="Restriction endonuclease-like"/>
    <property type="match status" value="1"/>
</dbReference>
<dbReference type="InterPro" id="IPR008538">
    <property type="entry name" value="Uma2"/>
</dbReference>
<keyword evidence="3" id="KW-1185">Reference proteome</keyword>
<accession>A0A3E0I8F4</accession>
<dbReference type="PANTHER" id="PTHR35400">
    <property type="entry name" value="SLR1083 PROTEIN"/>
    <property type="match status" value="1"/>
</dbReference>
<evidence type="ECO:0000259" key="1">
    <source>
        <dbReference type="Pfam" id="PF05685"/>
    </source>
</evidence>
<dbReference type="Pfam" id="PF05685">
    <property type="entry name" value="Uma2"/>
    <property type="match status" value="1"/>
</dbReference>
<keyword evidence="2" id="KW-0378">Hydrolase</keyword>
<dbReference type="EMBL" id="QUNO01000001">
    <property type="protein sequence ID" value="REH55058.1"/>
    <property type="molecule type" value="Genomic_DNA"/>
</dbReference>
<comment type="caution">
    <text evidence="2">The sequence shown here is derived from an EMBL/GenBank/DDBJ whole genome shotgun (WGS) entry which is preliminary data.</text>
</comment>
<keyword evidence="2" id="KW-0255">Endonuclease</keyword>
<proteinExistence type="predicted"/>
<dbReference type="RefSeq" id="WP_116172046.1">
    <property type="nucleotide sequence ID" value="NZ_CP144375.1"/>
</dbReference>
<feature type="domain" description="Putative restriction endonuclease" evidence="1">
    <location>
        <begin position="15"/>
        <end position="183"/>
    </location>
</feature>
<organism evidence="2 3">
    <name type="scientific">Kutzneria buriramensis</name>
    <dbReference type="NCBI Taxonomy" id="1045776"/>
    <lineage>
        <taxon>Bacteria</taxon>
        <taxon>Bacillati</taxon>
        <taxon>Actinomycetota</taxon>
        <taxon>Actinomycetes</taxon>
        <taxon>Pseudonocardiales</taxon>
        <taxon>Pseudonocardiaceae</taxon>
        <taxon>Kutzneria</taxon>
    </lineage>
</organism>
<evidence type="ECO:0000313" key="3">
    <source>
        <dbReference type="Proteomes" id="UP000256269"/>
    </source>
</evidence>
<sequence>MTVLPDWLSRLYTVAEYMELGEDENGYTELVEGRLIVSPSPVPDHNFAGFELAVQLKPQLPDELELIQDMDVDLEFAPADQPGSVRRPDLIIVDRKARQRVRHEGGLIRASDVAVVVEIVSPGSKRTDYKTKHLEYADAGIPHYWIVDITEPVSLVECHLAGAFGYQDRAAVTGELITDLPFPISLRLDQLL</sequence>
<dbReference type="Gene3D" id="3.90.1570.10">
    <property type="entry name" value="tt1808, chain A"/>
    <property type="match status" value="1"/>
</dbReference>
<dbReference type="CDD" id="cd06260">
    <property type="entry name" value="DUF820-like"/>
    <property type="match status" value="1"/>
</dbReference>
<dbReference type="InterPro" id="IPR012296">
    <property type="entry name" value="Nuclease_put_TT1808"/>
</dbReference>
<dbReference type="OrthoDB" id="9799703at2"/>
<dbReference type="GO" id="GO:0004519">
    <property type="term" value="F:endonuclease activity"/>
    <property type="evidence" value="ECO:0007669"/>
    <property type="project" value="UniProtKB-KW"/>
</dbReference>
<keyword evidence="2" id="KW-0540">Nuclease</keyword>
<dbReference type="InterPro" id="IPR011335">
    <property type="entry name" value="Restrct_endonuc-II-like"/>
</dbReference>
<reference evidence="2 3" key="1">
    <citation type="submission" date="2018-08" db="EMBL/GenBank/DDBJ databases">
        <title>Genomic Encyclopedia of Archaeal and Bacterial Type Strains, Phase II (KMG-II): from individual species to whole genera.</title>
        <authorList>
            <person name="Goeker M."/>
        </authorList>
    </citation>
    <scope>NUCLEOTIDE SEQUENCE [LARGE SCALE GENOMIC DNA]</scope>
    <source>
        <strain evidence="2 3">DSM 45791</strain>
    </source>
</reference>
<name>A0A3E0I8F4_9PSEU</name>
<evidence type="ECO:0000313" key="2">
    <source>
        <dbReference type="EMBL" id="REH55058.1"/>
    </source>
</evidence>
<dbReference type="Proteomes" id="UP000256269">
    <property type="component" value="Unassembled WGS sequence"/>
</dbReference>
<dbReference type="PANTHER" id="PTHR35400:SF3">
    <property type="entry name" value="SLL1072 PROTEIN"/>
    <property type="match status" value="1"/>
</dbReference>
<dbReference type="AlphaFoldDB" id="A0A3E0I8F4"/>
<gene>
    <name evidence="2" type="ORF">BCF44_10174</name>
</gene>